<dbReference type="STRING" id="40296.A0A0A2LDF2"/>
<dbReference type="Proteomes" id="UP000030104">
    <property type="component" value="Unassembled WGS sequence"/>
</dbReference>
<dbReference type="OrthoDB" id="10066232at2759"/>
<dbReference type="HOGENOM" id="CLU_102279_0_0_1"/>
<evidence type="ECO:0000313" key="1">
    <source>
        <dbReference type="EMBL" id="KGO77238.1"/>
    </source>
</evidence>
<accession>A0A0A2LDF2</accession>
<sequence>MPLNSSEFNHLDAAAASLTKALHSEKIHYLFLGGYATGLIGGNRVTEDVDVVTDTDCRELLLKRPGFTRSGDGRLAYDYRGTKVYVDVMGPRNRSWHIPDPRTTEVYNVNPEDCPGRRLNTSISIVHPCVLVLTKLKCWSTAEAATRQAYHQRTRTDLADILTILSWLEQNKLKINFSGLPQVPKSELLSLLAKLYWTQKDVRPHLAATLSPEELREVLNTRLTNDEVRALYNSRFR</sequence>
<comment type="caution">
    <text evidence="1">The sequence shown here is derived from an EMBL/GenBank/DDBJ whole genome shotgun (WGS) entry which is preliminary data.</text>
</comment>
<dbReference type="OMA" id="WHIPDPR"/>
<dbReference type="PhylomeDB" id="A0A0A2LDF2"/>
<gene>
    <name evidence="1" type="ORF">PITC_093100</name>
</gene>
<proteinExistence type="predicted"/>
<evidence type="ECO:0000313" key="2">
    <source>
        <dbReference type="Proteomes" id="UP000030104"/>
    </source>
</evidence>
<reference evidence="1 2" key="1">
    <citation type="journal article" date="2015" name="Mol. Plant Microbe Interact.">
        <title>Genome, transcriptome, and functional analyses of Penicillium expansum provide new insights into secondary metabolism and pathogenicity.</title>
        <authorList>
            <person name="Ballester A.R."/>
            <person name="Marcet-Houben M."/>
            <person name="Levin E."/>
            <person name="Sela N."/>
            <person name="Selma-Lazaro C."/>
            <person name="Carmona L."/>
            <person name="Wisniewski M."/>
            <person name="Droby S."/>
            <person name="Gonzalez-Candelas L."/>
            <person name="Gabaldon T."/>
        </authorList>
    </citation>
    <scope>NUCLEOTIDE SEQUENCE [LARGE SCALE GENOMIC DNA]</scope>
    <source>
        <strain evidence="1 2">PHI-1</strain>
    </source>
</reference>
<dbReference type="EMBL" id="JQGA01000204">
    <property type="protein sequence ID" value="KGO77238.1"/>
    <property type="molecule type" value="Genomic_DNA"/>
</dbReference>
<protein>
    <submittedName>
        <fullName evidence="1">Uncharacterized protein</fullName>
    </submittedName>
</protein>
<keyword evidence="2" id="KW-1185">Reference proteome</keyword>
<dbReference type="SUPFAM" id="SSF81301">
    <property type="entry name" value="Nucleotidyltransferase"/>
    <property type="match status" value="1"/>
</dbReference>
<dbReference type="AlphaFoldDB" id="A0A0A2LDF2"/>
<name>A0A0A2LDF2_PENIT</name>
<organism evidence="1 2">
    <name type="scientific">Penicillium italicum</name>
    <name type="common">Blue mold</name>
    <dbReference type="NCBI Taxonomy" id="40296"/>
    <lineage>
        <taxon>Eukaryota</taxon>
        <taxon>Fungi</taxon>
        <taxon>Dikarya</taxon>
        <taxon>Ascomycota</taxon>
        <taxon>Pezizomycotina</taxon>
        <taxon>Eurotiomycetes</taxon>
        <taxon>Eurotiomycetidae</taxon>
        <taxon>Eurotiales</taxon>
        <taxon>Aspergillaceae</taxon>
        <taxon>Penicillium</taxon>
    </lineage>
</organism>
<dbReference type="InterPro" id="IPR043519">
    <property type="entry name" value="NT_sf"/>
</dbReference>